<dbReference type="EMBL" id="JAWDGP010003187">
    <property type="protein sequence ID" value="KAK3776712.1"/>
    <property type="molecule type" value="Genomic_DNA"/>
</dbReference>
<organism evidence="1 2">
    <name type="scientific">Elysia crispata</name>
    <name type="common">lettuce slug</name>
    <dbReference type="NCBI Taxonomy" id="231223"/>
    <lineage>
        <taxon>Eukaryota</taxon>
        <taxon>Metazoa</taxon>
        <taxon>Spiralia</taxon>
        <taxon>Lophotrochozoa</taxon>
        <taxon>Mollusca</taxon>
        <taxon>Gastropoda</taxon>
        <taxon>Heterobranchia</taxon>
        <taxon>Euthyneura</taxon>
        <taxon>Panpulmonata</taxon>
        <taxon>Sacoglossa</taxon>
        <taxon>Placobranchoidea</taxon>
        <taxon>Plakobranchidae</taxon>
        <taxon>Elysia</taxon>
    </lineage>
</organism>
<keyword evidence="2" id="KW-1185">Reference proteome</keyword>
<sequence>MAILYKGVQFLMTVPDFQHFARFLLSMSDLNVPVRTVELGVQDCLNGRFWRVMLKSYYPGLPEWTFLGSYAQVLLPRTA</sequence>
<dbReference type="AlphaFoldDB" id="A0AAE0ZY17"/>
<protein>
    <submittedName>
        <fullName evidence="1">Uncharacterized protein</fullName>
    </submittedName>
</protein>
<accession>A0AAE0ZY17</accession>
<reference evidence="1" key="1">
    <citation type="journal article" date="2023" name="G3 (Bethesda)">
        <title>A reference genome for the long-term kleptoplast-retaining sea slug Elysia crispata morphotype clarki.</title>
        <authorList>
            <person name="Eastman K.E."/>
            <person name="Pendleton A.L."/>
            <person name="Shaikh M.A."/>
            <person name="Suttiyut T."/>
            <person name="Ogas R."/>
            <person name="Tomko P."/>
            <person name="Gavelis G."/>
            <person name="Widhalm J.R."/>
            <person name="Wisecaver J.H."/>
        </authorList>
    </citation>
    <scope>NUCLEOTIDE SEQUENCE</scope>
    <source>
        <strain evidence="1">ECLA1</strain>
    </source>
</reference>
<dbReference type="Proteomes" id="UP001283361">
    <property type="component" value="Unassembled WGS sequence"/>
</dbReference>
<evidence type="ECO:0000313" key="2">
    <source>
        <dbReference type="Proteomes" id="UP001283361"/>
    </source>
</evidence>
<proteinExistence type="predicted"/>
<name>A0AAE0ZY17_9GAST</name>
<gene>
    <name evidence="1" type="ORF">RRG08_035287</name>
</gene>
<comment type="caution">
    <text evidence="1">The sequence shown here is derived from an EMBL/GenBank/DDBJ whole genome shotgun (WGS) entry which is preliminary data.</text>
</comment>
<evidence type="ECO:0000313" key="1">
    <source>
        <dbReference type="EMBL" id="KAK3776712.1"/>
    </source>
</evidence>